<feature type="transmembrane region" description="Helical" evidence="8">
    <location>
        <begin position="70"/>
        <end position="89"/>
    </location>
</feature>
<protein>
    <submittedName>
        <fullName evidence="10">MFS transporter</fullName>
    </submittedName>
</protein>
<evidence type="ECO:0000256" key="1">
    <source>
        <dbReference type="ARBA" id="ARBA00004651"/>
    </source>
</evidence>
<comment type="caution">
    <text evidence="10">The sequence shown here is derived from an EMBL/GenBank/DDBJ whole genome shotgun (WGS) entry which is preliminary data.</text>
</comment>
<dbReference type="EMBL" id="VUJW01000011">
    <property type="protein sequence ID" value="KAA1425645.1"/>
    <property type="molecule type" value="Genomic_DNA"/>
</dbReference>
<dbReference type="GO" id="GO:0005886">
    <property type="term" value="C:plasma membrane"/>
    <property type="evidence" value="ECO:0007669"/>
    <property type="project" value="UniProtKB-SubCell"/>
</dbReference>
<dbReference type="PROSITE" id="PS50850">
    <property type="entry name" value="MFS"/>
    <property type="match status" value="1"/>
</dbReference>
<keyword evidence="6 8" id="KW-0472">Membrane</keyword>
<feature type="transmembrane region" description="Helical" evidence="8">
    <location>
        <begin position="362"/>
        <end position="381"/>
    </location>
</feature>
<proteinExistence type="predicted"/>
<accession>A0A5B1LXE3</accession>
<keyword evidence="11" id="KW-1185">Reference proteome</keyword>
<dbReference type="GO" id="GO:0022857">
    <property type="term" value="F:transmembrane transporter activity"/>
    <property type="evidence" value="ECO:0007669"/>
    <property type="project" value="InterPro"/>
</dbReference>
<dbReference type="Gene3D" id="1.20.1250.20">
    <property type="entry name" value="MFS general substrate transporter like domains"/>
    <property type="match status" value="1"/>
</dbReference>
<name>A0A5B1LXE3_9ACTN</name>
<dbReference type="InterPro" id="IPR036259">
    <property type="entry name" value="MFS_trans_sf"/>
</dbReference>
<evidence type="ECO:0000256" key="2">
    <source>
        <dbReference type="ARBA" id="ARBA00022448"/>
    </source>
</evidence>
<dbReference type="RefSeq" id="WP_149751831.1">
    <property type="nucleotide sequence ID" value="NZ_VUJW01000011.1"/>
</dbReference>
<dbReference type="AlphaFoldDB" id="A0A5B1LXE3"/>
<feature type="transmembrane region" description="Helical" evidence="8">
    <location>
        <begin position="195"/>
        <end position="213"/>
    </location>
</feature>
<dbReference type="InterPro" id="IPR020846">
    <property type="entry name" value="MFS_dom"/>
</dbReference>
<evidence type="ECO:0000313" key="11">
    <source>
        <dbReference type="Proteomes" id="UP000324351"/>
    </source>
</evidence>
<keyword evidence="5 8" id="KW-1133">Transmembrane helix</keyword>
<feature type="domain" description="Major facilitator superfamily (MFS) profile" evidence="9">
    <location>
        <begin position="36"/>
        <end position="544"/>
    </location>
</feature>
<evidence type="ECO:0000256" key="7">
    <source>
        <dbReference type="SAM" id="MobiDB-lite"/>
    </source>
</evidence>
<keyword evidence="4 8" id="KW-0812">Transmembrane</keyword>
<feature type="transmembrane region" description="Helical" evidence="8">
    <location>
        <begin position="299"/>
        <end position="322"/>
    </location>
</feature>
<feature type="transmembrane region" description="Helical" evidence="8">
    <location>
        <begin position="225"/>
        <end position="246"/>
    </location>
</feature>
<dbReference type="CDD" id="cd17321">
    <property type="entry name" value="MFS_MMR_MDR_like"/>
    <property type="match status" value="1"/>
</dbReference>
<dbReference type="Pfam" id="PF07690">
    <property type="entry name" value="MFS_1"/>
    <property type="match status" value="1"/>
</dbReference>
<feature type="transmembrane region" description="Helical" evidence="8">
    <location>
        <begin position="454"/>
        <end position="471"/>
    </location>
</feature>
<dbReference type="InterPro" id="IPR011701">
    <property type="entry name" value="MFS"/>
</dbReference>
<evidence type="ECO:0000313" key="10">
    <source>
        <dbReference type="EMBL" id="KAA1425645.1"/>
    </source>
</evidence>
<evidence type="ECO:0000256" key="8">
    <source>
        <dbReference type="SAM" id="Phobius"/>
    </source>
</evidence>
<dbReference type="SUPFAM" id="SSF103473">
    <property type="entry name" value="MFS general substrate transporter"/>
    <property type="match status" value="1"/>
</dbReference>
<reference evidence="10 11" key="1">
    <citation type="submission" date="2019-09" db="EMBL/GenBank/DDBJ databases">
        <title>Nocardioides panacisoli sp. nov., isolated from the soil of a ginseng field.</title>
        <authorList>
            <person name="Cho C."/>
        </authorList>
    </citation>
    <scope>NUCLEOTIDE SEQUENCE [LARGE SCALE GENOMIC DNA]</scope>
    <source>
        <strain evidence="10 11">BN140041</strain>
    </source>
</reference>
<feature type="transmembrane region" description="Helical" evidence="8">
    <location>
        <begin position="520"/>
        <end position="540"/>
    </location>
</feature>
<feature type="region of interest" description="Disordered" evidence="7">
    <location>
        <begin position="1"/>
        <end position="26"/>
    </location>
</feature>
<dbReference type="PANTHER" id="PTHR42718:SF46">
    <property type="entry name" value="BLR6921 PROTEIN"/>
    <property type="match status" value="1"/>
</dbReference>
<feature type="transmembrane region" description="Helical" evidence="8">
    <location>
        <begin position="164"/>
        <end position="183"/>
    </location>
</feature>
<evidence type="ECO:0000256" key="3">
    <source>
        <dbReference type="ARBA" id="ARBA00022475"/>
    </source>
</evidence>
<dbReference type="PANTHER" id="PTHR42718">
    <property type="entry name" value="MAJOR FACILITATOR SUPERFAMILY MULTIDRUG TRANSPORTER MFSC"/>
    <property type="match status" value="1"/>
</dbReference>
<feature type="transmembrane region" description="Helical" evidence="8">
    <location>
        <begin position="258"/>
        <end position="278"/>
    </location>
</feature>
<dbReference type="Gene3D" id="1.20.1720.10">
    <property type="entry name" value="Multidrug resistance protein D"/>
    <property type="match status" value="1"/>
</dbReference>
<organism evidence="10 11">
    <name type="scientific">Nocardioides antri</name>
    <dbReference type="NCBI Taxonomy" id="2607659"/>
    <lineage>
        <taxon>Bacteria</taxon>
        <taxon>Bacillati</taxon>
        <taxon>Actinomycetota</taxon>
        <taxon>Actinomycetes</taxon>
        <taxon>Propionibacteriales</taxon>
        <taxon>Nocardioidaceae</taxon>
        <taxon>Nocardioides</taxon>
    </lineage>
</organism>
<evidence type="ECO:0000256" key="6">
    <source>
        <dbReference type="ARBA" id="ARBA00023136"/>
    </source>
</evidence>
<evidence type="ECO:0000256" key="4">
    <source>
        <dbReference type="ARBA" id="ARBA00022692"/>
    </source>
</evidence>
<feature type="transmembrane region" description="Helical" evidence="8">
    <location>
        <begin position="132"/>
        <end position="152"/>
    </location>
</feature>
<feature type="transmembrane region" description="Helical" evidence="8">
    <location>
        <begin position="334"/>
        <end position="355"/>
    </location>
</feature>
<sequence length="559" mass="57931">MTHTESVGAEGTISPDAPLEQEKAPQPGRVPHAGLALVLILTAQLMVVLDSTIANIALPYIGADLDISQANLTWIVTGYALAFGGLLLLGGRLGDLYGRRLLFMTGLTVFAVGSLLGGLAQNEALLLASRGLQGVGAALAAPAALALITTTFPAGPQRNRAMAAYATMSGIGAAIGLILGGWLTGLDQPLGVDGWRLTFLINVPIGLVAAFAAPRVLKESERHTGWLDIPGAITGTLGLLGIVFGLSRAGEEAYGWDHVQTIGSLAAGVALLVAFIVVETRVDHPLLPMRIFANRTRATSFVAMMIAPAAMFAMFFYLSLFIQQIMGFTPLEAGFAFLPFSFGIVIGAGLSSNLVSRMDPRYLSGIGTLLAAVALFMFSRVTVDDTPSAVLSALGAQDAIGSDVNYWTSLFPYIVLMAIGMGMVFVPLTLTAVHHVQSEDSGIGSGVLNTMQQVGGALGLATLSTVALHFTNNRVDELASPLQGGLAQAGVDPSAPVPGTDLSFLEAALFQGSFTSGATSAFLVGSIMMLAASAVIWIFLNVKHTELATDGPEGGVHVG</sequence>
<keyword evidence="2" id="KW-0813">Transport</keyword>
<feature type="transmembrane region" description="Helical" evidence="8">
    <location>
        <begin position="101"/>
        <end position="120"/>
    </location>
</feature>
<evidence type="ECO:0000259" key="9">
    <source>
        <dbReference type="PROSITE" id="PS50850"/>
    </source>
</evidence>
<comment type="subcellular location">
    <subcellularLocation>
        <location evidence="1">Cell membrane</location>
        <topology evidence="1">Multi-pass membrane protein</topology>
    </subcellularLocation>
</comment>
<gene>
    <name evidence="10" type="ORF">F0U47_17825</name>
</gene>
<feature type="transmembrane region" description="Helical" evidence="8">
    <location>
        <begin position="410"/>
        <end position="433"/>
    </location>
</feature>
<reference evidence="10 11" key="2">
    <citation type="submission" date="2019-09" db="EMBL/GenBank/DDBJ databases">
        <authorList>
            <person name="Jin C."/>
        </authorList>
    </citation>
    <scope>NUCLEOTIDE SEQUENCE [LARGE SCALE GENOMIC DNA]</scope>
    <source>
        <strain evidence="10 11">BN140041</strain>
    </source>
</reference>
<feature type="transmembrane region" description="Helical" evidence="8">
    <location>
        <begin position="33"/>
        <end position="58"/>
    </location>
</feature>
<evidence type="ECO:0000256" key="5">
    <source>
        <dbReference type="ARBA" id="ARBA00022989"/>
    </source>
</evidence>
<keyword evidence="3" id="KW-1003">Cell membrane</keyword>
<dbReference type="Proteomes" id="UP000324351">
    <property type="component" value="Unassembled WGS sequence"/>
</dbReference>